<reference evidence="2" key="1">
    <citation type="submission" date="2021-02" db="EMBL/GenBank/DDBJ databases">
        <authorList>
            <person name="Nowell W R."/>
        </authorList>
    </citation>
    <scope>NUCLEOTIDE SEQUENCE</scope>
</reference>
<dbReference type="EMBL" id="CAJOBR010001256">
    <property type="protein sequence ID" value="CAF4592238.1"/>
    <property type="molecule type" value="Genomic_DNA"/>
</dbReference>
<accession>A0A818VY64</accession>
<comment type="caution">
    <text evidence="2">The sequence shown here is derived from an EMBL/GenBank/DDBJ whole genome shotgun (WGS) entry which is preliminary data.</text>
</comment>
<feature type="transmembrane region" description="Helical" evidence="1">
    <location>
        <begin position="12"/>
        <end position="34"/>
    </location>
</feature>
<evidence type="ECO:0000313" key="3">
    <source>
        <dbReference type="EMBL" id="CAF4592238.1"/>
    </source>
</evidence>
<keyword evidence="1" id="KW-0472">Membrane</keyword>
<protein>
    <submittedName>
        <fullName evidence="2">Uncharacterized protein</fullName>
    </submittedName>
</protein>
<evidence type="ECO:0000313" key="4">
    <source>
        <dbReference type="Proteomes" id="UP000663872"/>
    </source>
</evidence>
<sequence length="169" mass="19240">MTESYLTTDIIVIIVLVVVLILVGIGAFLIHFYWTKIGVSEIWNTTKWSSIRSSIYRTMTRISRASRTKFAPGQSYKSPSAYKNDIDDFHSPDDMLEGKKSHPVITSYVIPTERLSGSKPESPNPYHSPVSQNYATQIGRPIDETTVYNIHEYDNKYSDPSAIVQENRF</sequence>
<keyword evidence="1" id="KW-0812">Transmembrane</keyword>
<keyword evidence="1" id="KW-1133">Transmembrane helix</keyword>
<dbReference type="AlphaFoldDB" id="A0A818VY64"/>
<proteinExistence type="predicted"/>
<evidence type="ECO:0000256" key="1">
    <source>
        <dbReference type="SAM" id="Phobius"/>
    </source>
</evidence>
<dbReference type="Proteomes" id="UP000663872">
    <property type="component" value="Unassembled WGS sequence"/>
</dbReference>
<organism evidence="2 4">
    <name type="scientific">Rotaria socialis</name>
    <dbReference type="NCBI Taxonomy" id="392032"/>
    <lineage>
        <taxon>Eukaryota</taxon>
        <taxon>Metazoa</taxon>
        <taxon>Spiralia</taxon>
        <taxon>Gnathifera</taxon>
        <taxon>Rotifera</taxon>
        <taxon>Eurotatoria</taxon>
        <taxon>Bdelloidea</taxon>
        <taxon>Philodinida</taxon>
        <taxon>Philodinidae</taxon>
        <taxon>Rotaria</taxon>
    </lineage>
</organism>
<dbReference type="EMBL" id="CAJNYT010005154">
    <property type="protein sequence ID" value="CAF3717159.1"/>
    <property type="molecule type" value="Genomic_DNA"/>
</dbReference>
<name>A0A818VY64_9BILA</name>
<dbReference type="Proteomes" id="UP000663848">
    <property type="component" value="Unassembled WGS sequence"/>
</dbReference>
<evidence type="ECO:0000313" key="2">
    <source>
        <dbReference type="EMBL" id="CAF3717159.1"/>
    </source>
</evidence>
<gene>
    <name evidence="2" type="ORF">GRG538_LOCUS29406</name>
    <name evidence="3" type="ORF">QYT958_LOCUS10982</name>
</gene>